<sequence>MKHSKHRSLLFIVFILVLLSGCNKTIINNLSEEKLKEEISYWSSEKFQGRQTGTKGNNLARDEIAKQFKQLELVPVKKKDYLMPFEMYFFNPVKIQSHLVVNLQDGQKKDFSYGTDWMEKYTDFDVNLELPISFSESKGKILITDELQDESENVAIQFVRTETFRKTSMHAVLGGSVFQITDSFYTYLKSNEEKIKNIELNYSGPFEQITAHNVVGKISSSRSNKKQAIVISAHFDHMGTAGDTTFLGSVDNATGITALMNLASILKDDSKKQAFASDIIFVAFNAEESGLVGSTEFVEEISSQYQSILNINLDCIGVKDGGEITFFGEEPASNLLSEKLTAIAKEMNITSNEHIEKVATSYSDHVPFMRSNYQAITISQERFDKIHTPEDNIEYTDSKPLKDAIEIVQNFVLENHNIKFEKINR</sequence>
<dbReference type="PANTHER" id="PTHR12147:SF26">
    <property type="entry name" value="PEPTIDASE M28 DOMAIN-CONTAINING PROTEIN"/>
    <property type="match status" value="1"/>
</dbReference>
<dbReference type="InterPro" id="IPR045175">
    <property type="entry name" value="M28_fam"/>
</dbReference>
<name>A0A544TNJ9_9BACI</name>
<keyword evidence="3" id="KW-1185">Reference proteome</keyword>
<dbReference type="InterPro" id="IPR007484">
    <property type="entry name" value="Peptidase_M28"/>
</dbReference>
<dbReference type="Gene3D" id="3.40.630.10">
    <property type="entry name" value="Zn peptidases"/>
    <property type="match status" value="2"/>
</dbReference>
<gene>
    <name evidence="2" type="ORF">FG384_14480</name>
</gene>
<dbReference type="Proteomes" id="UP000316626">
    <property type="component" value="Unassembled WGS sequence"/>
</dbReference>
<comment type="caution">
    <text evidence="2">The sequence shown here is derived from an EMBL/GenBank/DDBJ whole genome shotgun (WGS) entry which is preliminary data.</text>
</comment>
<dbReference type="RefSeq" id="WP_142643322.1">
    <property type="nucleotide sequence ID" value="NZ_VDGI01000017.1"/>
</dbReference>
<reference evidence="2 3" key="1">
    <citation type="submission" date="2019-06" db="EMBL/GenBank/DDBJ databases">
        <title>Psychrobacillus vulpis sp. nov., a new species isolated from feces of a red fox that inhabits in The Tablas de Daimiel Natural Park, Albacete, Spain.</title>
        <authorList>
            <person name="Rodriguez M."/>
            <person name="Reina J.C."/>
            <person name="Bejar V."/>
            <person name="Llamas I."/>
        </authorList>
    </citation>
    <scope>NUCLEOTIDE SEQUENCE [LARGE SCALE GENOMIC DNA]</scope>
    <source>
        <strain evidence="2 3">Z8</strain>
    </source>
</reference>
<dbReference type="AlphaFoldDB" id="A0A544TNJ9"/>
<evidence type="ECO:0000313" key="2">
    <source>
        <dbReference type="EMBL" id="TQR19026.1"/>
    </source>
</evidence>
<evidence type="ECO:0000259" key="1">
    <source>
        <dbReference type="Pfam" id="PF04389"/>
    </source>
</evidence>
<accession>A0A544TNJ9</accession>
<dbReference type="PANTHER" id="PTHR12147">
    <property type="entry name" value="METALLOPEPTIDASE M28 FAMILY MEMBER"/>
    <property type="match status" value="1"/>
</dbReference>
<dbReference type="GO" id="GO:0008235">
    <property type="term" value="F:metalloexopeptidase activity"/>
    <property type="evidence" value="ECO:0007669"/>
    <property type="project" value="InterPro"/>
</dbReference>
<dbReference type="SUPFAM" id="SSF53187">
    <property type="entry name" value="Zn-dependent exopeptidases"/>
    <property type="match status" value="1"/>
</dbReference>
<organism evidence="2 3">
    <name type="scientific">Psychrobacillus vulpis</name>
    <dbReference type="NCBI Taxonomy" id="2325572"/>
    <lineage>
        <taxon>Bacteria</taxon>
        <taxon>Bacillati</taxon>
        <taxon>Bacillota</taxon>
        <taxon>Bacilli</taxon>
        <taxon>Bacillales</taxon>
        <taxon>Bacillaceae</taxon>
        <taxon>Psychrobacillus</taxon>
    </lineage>
</organism>
<dbReference type="PROSITE" id="PS51257">
    <property type="entry name" value="PROKAR_LIPOPROTEIN"/>
    <property type="match status" value="1"/>
</dbReference>
<dbReference type="OrthoDB" id="9762302at2"/>
<dbReference type="Pfam" id="PF04389">
    <property type="entry name" value="Peptidase_M28"/>
    <property type="match status" value="1"/>
</dbReference>
<feature type="domain" description="Peptidase M28" evidence="1">
    <location>
        <begin position="213"/>
        <end position="411"/>
    </location>
</feature>
<dbReference type="EMBL" id="VDGI01000017">
    <property type="protein sequence ID" value="TQR19026.1"/>
    <property type="molecule type" value="Genomic_DNA"/>
</dbReference>
<proteinExistence type="predicted"/>
<dbReference type="GO" id="GO:0006508">
    <property type="term" value="P:proteolysis"/>
    <property type="evidence" value="ECO:0007669"/>
    <property type="project" value="InterPro"/>
</dbReference>
<protein>
    <submittedName>
        <fullName evidence="2">Zn-dependent exopeptidase M28</fullName>
    </submittedName>
</protein>
<evidence type="ECO:0000313" key="3">
    <source>
        <dbReference type="Proteomes" id="UP000316626"/>
    </source>
</evidence>